<sequence length="218" mass="20874">MRRLLTVLAVAFAALAVAVAPALAHNVLTGSDPKDGARLASLPAQVTLTFDQPVRADFAQVALTGPDGRVAKAAVRVVDAKVTAEVPASVAAGAAGAYVIGYQIVSNDGHPVTGKIGFTVAGTGSAAPLPPSTTPSTGPAEPGGTTPATVPGGAGQPPAPSGVAGQAPPAAQPIAGAAAPGTSGGGWVWGLLVAALLLSGLGILVVARQSRPAPGGDA</sequence>
<evidence type="ECO:0000256" key="7">
    <source>
        <dbReference type="SAM" id="SignalP"/>
    </source>
</evidence>
<keyword evidence="6" id="KW-0472">Membrane</keyword>
<evidence type="ECO:0000313" key="10">
    <source>
        <dbReference type="Proteomes" id="UP001596496"/>
    </source>
</evidence>
<evidence type="ECO:0000313" key="9">
    <source>
        <dbReference type="EMBL" id="MFC7381214.1"/>
    </source>
</evidence>
<dbReference type="InterPro" id="IPR014756">
    <property type="entry name" value="Ig_E-set"/>
</dbReference>
<feature type="compositionally biased region" description="Low complexity" evidence="5">
    <location>
        <begin position="134"/>
        <end position="151"/>
    </location>
</feature>
<dbReference type="InterPro" id="IPR032694">
    <property type="entry name" value="CopC/D"/>
</dbReference>
<feature type="compositionally biased region" description="Low complexity" evidence="5">
    <location>
        <begin position="161"/>
        <end position="179"/>
    </location>
</feature>
<evidence type="ECO:0000256" key="2">
    <source>
        <dbReference type="ARBA" id="ARBA00022723"/>
    </source>
</evidence>
<proteinExistence type="predicted"/>
<dbReference type="PANTHER" id="PTHR34820:SF4">
    <property type="entry name" value="INNER MEMBRANE PROTEIN YEBZ"/>
    <property type="match status" value="1"/>
</dbReference>
<dbReference type="EMBL" id="JBHTCG010000002">
    <property type="protein sequence ID" value="MFC7381214.1"/>
    <property type="molecule type" value="Genomic_DNA"/>
</dbReference>
<evidence type="ECO:0000259" key="8">
    <source>
        <dbReference type="Pfam" id="PF04234"/>
    </source>
</evidence>
<dbReference type="Pfam" id="PF04234">
    <property type="entry name" value="CopC"/>
    <property type="match status" value="1"/>
</dbReference>
<evidence type="ECO:0000256" key="4">
    <source>
        <dbReference type="ARBA" id="ARBA00023008"/>
    </source>
</evidence>
<comment type="subcellular location">
    <subcellularLocation>
        <location evidence="1">Cell envelope</location>
    </subcellularLocation>
</comment>
<dbReference type="InterPro" id="IPR007348">
    <property type="entry name" value="CopC_dom"/>
</dbReference>
<evidence type="ECO:0000256" key="1">
    <source>
        <dbReference type="ARBA" id="ARBA00004196"/>
    </source>
</evidence>
<evidence type="ECO:0000256" key="6">
    <source>
        <dbReference type="SAM" id="Phobius"/>
    </source>
</evidence>
<protein>
    <submittedName>
        <fullName evidence="9">Copper resistance protein CopC</fullName>
    </submittedName>
</protein>
<gene>
    <name evidence="9" type="ORF">ACFQSB_03275</name>
</gene>
<keyword evidence="4" id="KW-0186">Copper</keyword>
<feature type="domain" description="CopC" evidence="8">
    <location>
        <begin position="25"/>
        <end position="120"/>
    </location>
</feature>
<feature type="chain" id="PRO_5045378816" evidence="7">
    <location>
        <begin position="25"/>
        <end position="218"/>
    </location>
</feature>
<evidence type="ECO:0000256" key="5">
    <source>
        <dbReference type="SAM" id="MobiDB-lite"/>
    </source>
</evidence>
<accession>A0ABW2NWK8</accession>
<keyword evidence="10" id="KW-1185">Reference proteome</keyword>
<dbReference type="PANTHER" id="PTHR34820">
    <property type="entry name" value="INNER MEMBRANE PROTEIN YEBZ"/>
    <property type="match status" value="1"/>
</dbReference>
<feature type="signal peptide" evidence="7">
    <location>
        <begin position="1"/>
        <end position="24"/>
    </location>
</feature>
<keyword evidence="2" id="KW-0479">Metal-binding</keyword>
<feature type="region of interest" description="Disordered" evidence="5">
    <location>
        <begin position="126"/>
        <end position="179"/>
    </location>
</feature>
<dbReference type="SUPFAM" id="SSF81296">
    <property type="entry name" value="E set domains"/>
    <property type="match status" value="1"/>
</dbReference>
<evidence type="ECO:0000256" key="3">
    <source>
        <dbReference type="ARBA" id="ARBA00022729"/>
    </source>
</evidence>
<feature type="transmembrane region" description="Helical" evidence="6">
    <location>
        <begin position="187"/>
        <end position="207"/>
    </location>
</feature>
<comment type="caution">
    <text evidence="9">The sequence shown here is derived from an EMBL/GenBank/DDBJ whole genome shotgun (WGS) entry which is preliminary data.</text>
</comment>
<name>A0ABW2NWK8_9ACTN</name>
<organism evidence="9 10">
    <name type="scientific">Sphaerisporangium rhizosphaerae</name>
    <dbReference type="NCBI Taxonomy" id="2269375"/>
    <lineage>
        <taxon>Bacteria</taxon>
        <taxon>Bacillati</taxon>
        <taxon>Actinomycetota</taxon>
        <taxon>Actinomycetes</taxon>
        <taxon>Streptosporangiales</taxon>
        <taxon>Streptosporangiaceae</taxon>
        <taxon>Sphaerisporangium</taxon>
    </lineage>
</organism>
<dbReference type="RefSeq" id="WP_380824143.1">
    <property type="nucleotide sequence ID" value="NZ_JBHTCG010000002.1"/>
</dbReference>
<dbReference type="InterPro" id="IPR014755">
    <property type="entry name" value="Cu-Rt/internalin_Ig-like"/>
</dbReference>
<keyword evidence="6" id="KW-1133">Transmembrane helix</keyword>
<keyword evidence="6" id="KW-0812">Transmembrane</keyword>
<reference evidence="10" key="1">
    <citation type="journal article" date="2019" name="Int. J. Syst. Evol. Microbiol.">
        <title>The Global Catalogue of Microorganisms (GCM) 10K type strain sequencing project: providing services to taxonomists for standard genome sequencing and annotation.</title>
        <authorList>
            <consortium name="The Broad Institute Genomics Platform"/>
            <consortium name="The Broad Institute Genome Sequencing Center for Infectious Disease"/>
            <person name="Wu L."/>
            <person name="Ma J."/>
        </authorList>
    </citation>
    <scope>NUCLEOTIDE SEQUENCE [LARGE SCALE GENOMIC DNA]</scope>
    <source>
        <strain evidence="10">CECT 7649</strain>
    </source>
</reference>
<keyword evidence="3 7" id="KW-0732">Signal</keyword>
<dbReference type="Proteomes" id="UP001596496">
    <property type="component" value="Unassembled WGS sequence"/>
</dbReference>
<dbReference type="Gene3D" id="2.60.40.1220">
    <property type="match status" value="1"/>
</dbReference>